<dbReference type="SMART" id="SM00490">
    <property type="entry name" value="HELICc"/>
    <property type="match status" value="1"/>
</dbReference>
<dbReference type="InParanoid" id="A0A165AUA5"/>
<evidence type="ECO:0000256" key="5">
    <source>
        <dbReference type="ARBA" id="ARBA00034808"/>
    </source>
</evidence>
<dbReference type="OrthoDB" id="10261556at2759"/>
<sequence length="209" mass="23802">RASFRKSYGRIGQIRAHLSQHVPFIACTATATDEDDVIIRDVLLFSENAEIINLGNHRTNLLWEVRKMDGASSAVHEVDFMIPKAAECAEDIGQQLLLANSRPQTHILADRLRSHLPESLWHTVQVYHSLRTPRQRAWMMYQYELGTVRIMVCSEAIAMGCDFRNISCVVQFMITDSLTTWIQRAGRGGRNPDIICRCILLVQPSVFHL</sequence>
<dbReference type="GO" id="GO:0005737">
    <property type="term" value="C:cytoplasm"/>
    <property type="evidence" value="ECO:0007669"/>
    <property type="project" value="TreeGrafter"/>
</dbReference>
<comment type="catalytic activity">
    <reaction evidence="4">
        <text>Couples ATP hydrolysis with the unwinding of duplex DNA by translocating in the 3'-5' direction.</text>
        <dbReference type="EC" id="5.6.2.4"/>
    </reaction>
</comment>
<protein>
    <recommendedName>
        <fullName evidence="5">DNA 3'-5' helicase</fullName>
        <ecNumber evidence="5">5.6.2.4</ecNumber>
    </recommendedName>
</protein>
<feature type="domain" description="Helicase C-terminal" evidence="6">
    <location>
        <begin position="81"/>
        <end position="209"/>
    </location>
</feature>
<dbReference type="GO" id="GO:0006310">
    <property type="term" value="P:DNA recombination"/>
    <property type="evidence" value="ECO:0007669"/>
    <property type="project" value="TreeGrafter"/>
</dbReference>
<dbReference type="PANTHER" id="PTHR13710:SF105">
    <property type="entry name" value="ATP-DEPENDENT DNA HELICASE Q1"/>
    <property type="match status" value="1"/>
</dbReference>
<evidence type="ECO:0000259" key="6">
    <source>
        <dbReference type="PROSITE" id="PS51194"/>
    </source>
</evidence>
<feature type="non-terminal residue" evidence="7">
    <location>
        <position position="209"/>
    </location>
</feature>
<dbReference type="GO" id="GO:0003677">
    <property type="term" value="F:DNA binding"/>
    <property type="evidence" value="ECO:0007669"/>
    <property type="project" value="UniProtKB-KW"/>
</dbReference>
<dbReference type="InterPro" id="IPR001650">
    <property type="entry name" value="Helicase_C-like"/>
</dbReference>
<evidence type="ECO:0000256" key="2">
    <source>
        <dbReference type="ARBA" id="ARBA00023125"/>
    </source>
</evidence>
<feature type="non-terminal residue" evidence="7">
    <location>
        <position position="1"/>
    </location>
</feature>
<organism evidence="7 8">
    <name type="scientific">Exidia glandulosa HHB12029</name>
    <dbReference type="NCBI Taxonomy" id="1314781"/>
    <lineage>
        <taxon>Eukaryota</taxon>
        <taxon>Fungi</taxon>
        <taxon>Dikarya</taxon>
        <taxon>Basidiomycota</taxon>
        <taxon>Agaricomycotina</taxon>
        <taxon>Agaricomycetes</taxon>
        <taxon>Auriculariales</taxon>
        <taxon>Exidiaceae</taxon>
        <taxon>Exidia</taxon>
    </lineage>
</organism>
<dbReference type="SUPFAM" id="SSF52540">
    <property type="entry name" value="P-loop containing nucleoside triphosphate hydrolases"/>
    <property type="match status" value="1"/>
</dbReference>
<dbReference type="EMBL" id="KV426622">
    <property type="protein sequence ID" value="KZV79421.1"/>
    <property type="molecule type" value="Genomic_DNA"/>
</dbReference>
<evidence type="ECO:0000256" key="3">
    <source>
        <dbReference type="ARBA" id="ARBA00023235"/>
    </source>
</evidence>
<dbReference type="GO" id="GO:0006281">
    <property type="term" value="P:DNA repair"/>
    <property type="evidence" value="ECO:0007669"/>
    <property type="project" value="TreeGrafter"/>
</dbReference>
<dbReference type="GO" id="GO:0005694">
    <property type="term" value="C:chromosome"/>
    <property type="evidence" value="ECO:0007669"/>
    <property type="project" value="TreeGrafter"/>
</dbReference>
<evidence type="ECO:0000256" key="1">
    <source>
        <dbReference type="ARBA" id="ARBA00005446"/>
    </source>
</evidence>
<dbReference type="InterPro" id="IPR027417">
    <property type="entry name" value="P-loop_NTPase"/>
</dbReference>
<dbReference type="GO" id="GO:0043138">
    <property type="term" value="F:3'-5' DNA helicase activity"/>
    <property type="evidence" value="ECO:0007669"/>
    <property type="project" value="UniProtKB-EC"/>
</dbReference>
<evidence type="ECO:0000313" key="8">
    <source>
        <dbReference type="Proteomes" id="UP000077266"/>
    </source>
</evidence>
<evidence type="ECO:0000313" key="7">
    <source>
        <dbReference type="EMBL" id="KZV79421.1"/>
    </source>
</evidence>
<dbReference type="AlphaFoldDB" id="A0A165AUA5"/>
<dbReference type="Gene3D" id="3.40.50.300">
    <property type="entry name" value="P-loop containing nucleotide triphosphate hydrolases"/>
    <property type="match status" value="2"/>
</dbReference>
<dbReference type="Proteomes" id="UP000077266">
    <property type="component" value="Unassembled WGS sequence"/>
</dbReference>
<dbReference type="PANTHER" id="PTHR13710">
    <property type="entry name" value="DNA HELICASE RECQ FAMILY MEMBER"/>
    <property type="match status" value="1"/>
</dbReference>
<keyword evidence="3" id="KW-0413">Isomerase</keyword>
<accession>A0A165AUA5</accession>
<evidence type="ECO:0000256" key="4">
    <source>
        <dbReference type="ARBA" id="ARBA00034617"/>
    </source>
</evidence>
<keyword evidence="2" id="KW-0238">DNA-binding</keyword>
<comment type="similarity">
    <text evidence="1">Belongs to the helicase family. RecQ subfamily.</text>
</comment>
<reference evidence="7 8" key="1">
    <citation type="journal article" date="2016" name="Mol. Biol. Evol.">
        <title>Comparative Genomics of Early-Diverging Mushroom-Forming Fungi Provides Insights into the Origins of Lignocellulose Decay Capabilities.</title>
        <authorList>
            <person name="Nagy L.G."/>
            <person name="Riley R."/>
            <person name="Tritt A."/>
            <person name="Adam C."/>
            <person name="Daum C."/>
            <person name="Floudas D."/>
            <person name="Sun H."/>
            <person name="Yadav J.S."/>
            <person name="Pangilinan J."/>
            <person name="Larsson K.H."/>
            <person name="Matsuura K."/>
            <person name="Barry K."/>
            <person name="Labutti K."/>
            <person name="Kuo R."/>
            <person name="Ohm R.A."/>
            <person name="Bhattacharya S.S."/>
            <person name="Shirouzu T."/>
            <person name="Yoshinaga Y."/>
            <person name="Martin F.M."/>
            <person name="Grigoriev I.V."/>
            <person name="Hibbett D.S."/>
        </authorList>
    </citation>
    <scope>NUCLEOTIDE SEQUENCE [LARGE SCALE GENOMIC DNA]</scope>
    <source>
        <strain evidence="7 8">HHB12029</strain>
    </source>
</reference>
<dbReference type="GO" id="GO:0009378">
    <property type="term" value="F:four-way junction helicase activity"/>
    <property type="evidence" value="ECO:0007669"/>
    <property type="project" value="TreeGrafter"/>
</dbReference>
<keyword evidence="8" id="KW-1185">Reference proteome</keyword>
<dbReference type="PROSITE" id="PS51194">
    <property type="entry name" value="HELICASE_CTER"/>
    <property type="match status" value="1"/>
</dbReference>
<dbReference type="STRING" id="1314781.A0A165AUA5"/>
<name>A0A165AUA5_EXIGL</name>
<dbReference type="Pfam" id="PF00271">
    <property type="entry name" value="Helicase_C"/>
    <property type="match status" value="1"/>
</dbReference>
<dbReference type="EC" id="5.6.2.4" evidence="5"/>
<gene>
    <name evidence="7" type="ORF">EXIGLDRAFT_575892</name>
</gene>
<proteinExistence type="inferred from homology"/>